<reference evidence="4" key="4">
    <citation type="journal article" date="2008" name="Nucleic Acids Res.">
        <title>The rice annotation project database (RAP-DB): 2008 update.</title>
        <authorList>
            <consortium name="The rice annotation project (RAP)"/>
        </authorList>
    </citation>
    <scope>GENOME REANNOTATION</scope>
    <source>
        <strain evidence="4">cv. Nipponbare</strain>
    </source>
</reference>
<accession>Q6K7T2</accession>
<name>Q6K7T2_ORYSJ</name>
<dbReference type="AlphaFoldDB" id="Q6K7T2"/>
<dbReference type="Proteomes" id="UP000000763">
    <property type="component" value="Chromosome 2"/>
</dbReference>
<evidence type="ECO:0000313" key="3">
    <source>
        <dbReference type="EMBL" id="BAD21840.1"/>
    </source>
</evidence>
<evidence type="ECO:0000313" key="4">
    <source>
        <dbReference type="Proteomes" id="UP000000763"/>
    </source>
</evidence>
<reference evidence="3" key="2">
    <citation type="submission" date="2002-02" db="EMBL/GenBank/DDBJ databases">
        <title>Oryza sativa nipponbare(GA3) genomic DNA, chromosome 2, PAC clone:P0413A11.</title>
        <authorList>
            <person name="Sasaki T."/>
            <person name="Matsumoto T."/>
            <person name="Yamamoto K."/>
        </authorList>
    </citation>
    <scope>NUCLEOTIDE SEQUENCE</scope>
</reference>
<feature type="region of interest" description="Disordered" evidence="1">
    <location>
        <begin position="82"/>
        <end position="105"/>
    </location>
</feature>
<organism evidence="3 4">
    <name type="scientific">Oryza sativa subsp. japonica</name>
    <name type="common">Rice</name>
    <dbReference type="NCBI Taxonomy" id="39947"/>
    <lineage>
        <taxon>Eukaryota</taxon>
        <taxon>Viridiplantae</taxon>
        <taxon>Streptophyta</taxon>
        <taxon>Embryophyta</taxon>
        <taxon>Tracheophyta</taxon>
        <taxon>Spermatophyta</taxon>
        <taxon>Magnoliopsida</taxon>
        <taxon>Liliopsida</taxon>
        <taxon>Poales</taxon>
        <taxon>Poaceae</taxon>
        <taxon>BOP clade</taxon>
        <taxon>Oryzoideae</taxon>
        <taxon>Oryzeae</taxon>
        <taxon>Oryzinae</taxon>
        <taxon>Oryza</taxon>
        <taxon>Oryza sativa</taxon>
    </lineage>
</organism>
<sequence>MYSPAGARCGGGGRWQWRRRLRRSDGARGGADLWGRRRRAVGAVAPSCRGGDGELDDEEEEQRWWSSGRGGVQAVDPAAAECTSRRSGGGGASLPRAGELRRRAVTTPRAPASSFLRARDAAARPPHAGKLQRLPPSVCVPASVFLRARTAAGCYWNGHVCKLYRGYKRRIPCRNVLMIDGSFKLVKFVIKRIKNAY</sequence>
<proteinExistence type="predicted"/>
<dbReference type="EMBL" id="AP004770">
    <property type="protein sequence ID" value="BAD21804.1"/>
    <property type="molecule type" value="Genomic_DNA"/>
</dbReference>
<protein>
    <submittedName>
        <fullName evidence="3">Uncharacterized protein</fullName>
    </submittedName>
</protein>
<evidence type="ECO:0000256" key="1">
    <source>
        <dbReference type="SAM" id="MobiDB-lite"/>
    </source>
</evidence>
<reference evidence="2" key="1">
    <citation type="submission" date="2002-02" db="EMBL/GenBank/DDBJ databases">
        <title>Oryza sativa nipponbare(GA3) genomic DNA, chromosome 2, PAC clone:P0017G06.</title>
        <authorList>
            <person name="Sasaki T."/>
            <person name="Matsumoto T."/>
            <person name="Yamamoto K."/>
        </authorList>
    </citation>
    <scope>NUCLEOTIDE SEQUENCE</scope>
</reference>
<gene>
    <name evidence="2" type="ORF">P0017G06.3</name>
    <name evidence="3" type="ORF">P0413A11.33</name>
</gene>
<reference evidence="4" key="3">
    <citation type="journal article" date="2005" name="Nature">
        <title>The map-based sequence of the rice genome.</title>
        <authorList>
            <consortium name="International rice genome sequencing project (IRGSP)"/>
            <person name="Matsumoto T."/>
            <person name="Wu J."/>
            <person name="Kanamori H."/>
            <person name="Katayose Y."/>
            <person name="Fujisawa M."/>
            <person name="Namiki N."/>
            <person name="Mizuno H."/>
            <person name="Yamamoto K."/>
            <person name="Antonio B.A."/>
            <person name="Baba T."/>
            <person name="Sakata K."/>
            <person name="Nagamura Y."/>
            <person name="Aoki H."/>
            <person name="Arikawa K."/>
            <person name="Arita K."/>
            <person name="Bito T."/>
            <person name="Chiden Y."/>
            <person name="Fujitsuka N."/>
            <person name="Fukunaka R."/>
            <person name="Hamada M."/>
            <person name="Harada C."/>
            <person name="Hayashi A."/>
            <person name="Hijishita S."/>
            <person name="Honda M."/>
            <person name="Hosokawa S."/>
            <person name="Ichikawa Y."/>
            <person name="Idonuma A."/>
            <person name="Iijima M."/>
            <person name="Ikeda M."/>
            <person name="Ikeno M."/>
            <person name="Ito K."/>
            <person name="Ito S."/>
            <person name="Ito T."/>
            <person name="Ito Y."/>
            <person name="Ito Y."/>
            <person name="Iwabuchi A."/>
            <person name="Kamiya K."/>
            <person name="Karasawa W."/>
            <person name="Kurita K."/>
            <person name="Katagiri S."/>
            <person name="Kikuta A."/>
            <person name="Kobayashi H."/>
            <person name="Kobayashi N."/>
            <person name="Machita K."/>
            <person name="Maehara T."/>
            <person name="Masukawa M."/>
            <person name="Mizubayashi T."/>
            <person name="Mukai Y."/>
            <person name="Nagasaki H."/>
            <person name="Nagata Y."/>
            <person name="Naito S."/>
            <person name="Nakashima M."/>
            <person name="Nakama Y."/>
            <person name="Nakamichi Y."/>
            <person name="Nakamura M."/>
            <person name="Meguro A."/>
            <person name="Negishi M."/>
            <person name="Ohta I."/>
            <person name="Ohta T."/>
            <person name="Okamoto M."/>
            <person name="Ono N."/>
            <person name="Saji S."/>
            <person name="Sakaguchi M."/>
            <person name="Sakai K."/>
            <person name="Shibata M."/>
            <person name="Shimokawa T."/>
            <person name="Song J."/>
            <person name="Takazaki Y."/>
            <person name="Terasawa K."/>
            <person name="Tsugane M."/>
            <person name="Tsuji K."/>
            <person name="Ueda S."/>
            <person name="Waki K."/>
            <person name="Yamagata H."/>
            <person name="Yamamoto M."/>
            <person name="Yamamoto S."/>
            <person name="Yamane H."/>
            <person name="Yoshiki S."/>
            <person name="Yoshihara R."/>
            <person name="Yukawa K."/>
            <person name="Zhong H."/>
            <person name="Yano M."/>
            <person name="Yuan Q."/>
            <person name="Ouyang S."/>
            <person name="Liu J."/>
            <person name="Jones K.M."/>
            <person name="Gansberger K."/>
            <person name="Moffat K."/>
            <person name="Hill J."/>
            <person name="Bera J."/>
            <person name="Fadrosh D."/>
            <person name="Jin S."/>
            <person name="Johri S."/>
            <person name="Kim M."/>
            <person name="Overton L."/>
            <person name="Reardon M."/>
            <person name="Tsitrin T."/>
            <person name="Vuong H."/>
            <person name="Weaver B."/>
            <person name="Ciecko A."/>
            <person name="Tallon L."/>
            <person name="Jackson J."/>
            <person name="Pai G."/>
            <person name="Aken S.V."/>
            <person name="Utterback T."/>
            <person name="Reidmuller S."/>
            <person name="Feldblyum T."/>
            <person name="Hsiao J."/>
            <person name="Zismann V."/>
            <person name="Iobst S."/>
            <person name="de Vazeille A.R."/>
            <person name="Buell C.R."/>
            <person name="Ying K."/>
            <person name="Li Y."/>
            <person name="Lu T."/>
            <person name="Huang Y."/>
            <person name="Zhao Q."/>
            <person name="Feng Q."/>
            <person name="Zhang L."/>
            <person name="Zhu J."/>
            <person name="Weng Q."/>
            <person name="Mu J."/>
            <person name="Lu Y."/>
            <person name="Fan D."/>
            <person name="Liu Y."/>
            <person name="Guan J."/>
            <person name="Zhang Y."/>
            <person name="Yu S."/>
            <person name="Liu X."/>
            <person name="Zhang Y."/>
            <person name="Hong G."/>
            <person name="Han B."/>
            <person name="Choisne N."/>
            <person name="Demange N."/>
            <person name="Orjeda G."/>
            <person name="Samain S."/>
            <person name="Cattolico L."/>
            <person name="Pelletier E."/>
            <person name="Couloux A."/>
            <person name="Segurens B."/>
            <person name="Wincker P."/>
            <person name="D'Hont A."/>
            <person name="Scarpelli C."/>
            <person name="Weissenbach J."/>
            <person name="Salanoubat M."/>
            <person name="Quetier F."/>
            <person name="Yu Y."/>
            <person name="Kim H.R."/>
            <person name="Rambo T."/>
            <person name="Currie J."/>
            <person name="Collura K."/>
            <person name="Luo M."/>
            <person name="Yang T."/>
            <person name="Ammiraju J.S.S."/>
            <person name="Engler F."/>
            <person name="Soderlund C."/>
            <person name="Wing R.A."/>
            <person name="Palmer L.E."/>
            <person name="de la Bastide M."/>
            <person name="Spiegel L."/>
            <person name="Nascimento L."/>
            <person name="Zutavern T."/>
            <person name="O'Shaughnessy A."/>
            <person name="Dike S."/>
            <person name="Dedhia N."/>
            <person name="Preston R."/>
            <person name="Balija V."/>
            <person name="McCombie W.R."/>
            <person name="Chow T."/>
            <person name="Chen H."/>
            <person name="Chung M."/>
            <person name="Chen C."/>
            <person name="Shaw J."/>
            <person name="Wu H."/>
            <person name="Hsiao K."/>
            <person name="Chao Y."/>
            <person name="Chu M."/>
            <person name="Cheng C."/>
            <person name="Hour A."/>
            <person name="Lee P."/>
            <person name="Lin S."/>
            <person name="Lin Y."/>
            <person name="Liou J."/>
            <person name="Liu S."/>
            <person name="Hsing Y."/>
            <person name="Raghuvanshi S."/>
            <person name="Mohanty A."/>
            <person name="Bharti A.K."/>
            <person name="Gaur A."/>
            <person name="Gupta V."/>
            <person name="Kumar D."/>
            <person name="Ravi V."/>
            <person name="Vij S."/>
            <person name="Kapur A."/>
            <person name="Khurana P."/>
            <person name="Khurana P."/>
            <person name="Khurana J.P."/>
            <person name="Tyagi A.K."/>
            <person name="Gaikwad K."/>
            <person name="Singh A."/>
            <person name="Dalal V."/>
            <person name="Srivastava S."/>
            <person name="Dixit A."/>
            <person name="Pal A.K."/>
            <person name="Ghazi I.A."/>
            <person name="Yadav M."/>
            <person name="Pandit A."/>
            <person name="Bhargava A."/>
            <person name="Sureshbabu K."/>
            <person name="Batra K."/>
            <person name="Sharma T.R."/>
            <person name="Mohapatra T."/>
            <person name="Singh N.K."/>
            <person name="Messing J."/>
            <person name="Nelson A.B."/>
            <person name="Fuks G."/>
            <person name="Kavchok S."/>
            <person name="Keizer G."/>
            <person name="Linton E."/>
            <person name="Llaca V."/>
            <person name="Song R."/>
            <person name="Tanyolac B."/>
            <person name="Young S."/>
            <person name="Ho-Il K."/>
            <person name="Hahn J.H."/>
            <person name="Sangsakoo G."/>
            <person name="Vanavichit A."/>
            <person name="de Mattos Luiz.A.T."/>
            <person name="Zimmer P.D."/>
            <person name="Malone G."/>
            <person name="Dellagostin O."/>
            <person name="de Oliveira A.C."/>
            <person name="Bevan M."/>
            <person name="Bancroft I."/>
            <person name="Minx P."/>
            <person name="Cordum H."/>
            <person name="Wilson R."/>
            <person name="Cheng Z."/>
            <person name="Jin W."/>
            <person name="Jiang J."/>
            <person name="Leong S.A."/>
            <person name="Iwama H."/>
            <person name="Gojobori T."/>
            <person name="Itoh T."/>
            <person name="Niimura Y."/>
            <person name="Fujii Y."/>
            <person name="Habara T."/>
            <person name="Sakai H."/>
            <person name="Sato Y."/>
            <person name="Wilson G."/>
            <person name="Kumar K."/>
            <person name="McCouch S."/>
            <person name="Juretic N."/>
            <person name="Hoen D."/>
            <person name="Wright S."/>
            <person name="Bruskiewich R."/>
            <person name="Bureau T."/>
            <person name="Miyao A."/>
            <person name="Hirochika H."/>
            <person name="Nishikawa T."/>
            <person name="Kadowaki K."/>
            <person name="Sugiura M."/>
            <person name="Burr B."/>
            <person name="Sasaki T."/>
        </authorList>
    </citation>
    <scope>NUCLEOTIDE SEQUENCE [LARGE SCALE GENOMIC DNA]</scope>
    <source>
        <strain evidence="4">cv. Nipponbare</strain>
    </source>
</reference>
<dbReference type="EMBL" id="AP004771">
    <property type="protein sequence ID" value="BAD21840.1"/>
    <property type="molecule type" value="Genomic_DNA"/>
</dbReference>
<evidence type="ECO:0000313" key="2">
    <source>
        <dbReference type="EMBL" id="BAD21804.1"/>
    </source>
</evidence>